<evidence type="ECO:0000313" key="4">
    <source>
        <dbReference type="Proteomes" id="UP000620104"/>
    </source>
</evidence>
<accession>A0A8H3TRT6</accession>
<feature type="compositionally biased region" description="Basic and acidic residues" evidence="1">
    <location>
        <begin position="10"/>
        <end position="22"/>
    </location>
</feature>
<feature type="transmembrane region" description="Helical" evidence="2">
    <location>
        <begin position="46"/>
        <end position="67"/>
    </location>
</feature>
<feature type="compositionally biased region" description="Polar residues" evidence="1">
    <location>
        <begin position="23"/>
        <end position="34"/>
    </location>
</feature>
<feature type="region of interest" description="Disordered" evidence="1">
    <location>
        <begin position="1"/>
        <end position="36"/>
    </location>
</feature>
<dbReference type="AlphaFoldDB" id="A0A8H3TRT6"/>
<name>A0A8H3TRT6_9TREE</name>
<evidence type="ECO:0000313" key="3">
    <source>
        <dbReference type="EMBL" id="GHJ85084.1"/>
    </source>
</evidence>
<dbReference type="Proteomes" id="UP000620104">
    <property type="component" value="Unassembled WGS sequence"/>
</dbReference>
<dbReference type="SUPFAM" id="SSF52266">
    <property type="entry name" value="SGNH hydrolase"/>
    <property type="match status" value="1"/>
</dbReference>
<reference evidence="3" key="1">
    <citation type="submission" date="2020-07" db="EMBL/GenBank/DDBJ databases">
        <title>Draft Genome Sequence of a Deep-Sea Yeast, Naganishia (Cryptococcus) liquefaciens strain N6.</title>
        <authorList>
            <person name="Han Y.W."/>
            <person name="Kajitani R."/>
            <person name="Morimoto H."/>
            <person name="Parhat M."/>
            <person name="Tsubouchi H."/>
            <person name="Bakenova O."/>
            <person name="Ogata M."/>
            <person name="Argunhan B."/>
            <person name="Aoki R."/>
            <person name="Kajiwara S."/>
            <person name="Itoh T."/>
            <person name="Iwasaki H."/>
        </authorList>
    </citation>
    <scope>NUCLEOTIDE SEQUENCE</scope>
    <source>
        <strain evidence="3">N6</strain>
    </source>
</reference>
<evidence type="ECO:0000256" key="1">
    <source>
        <dbReference type="SAM" id="MobiDB-lite"/>
    </source>
</evidence>
<dbReference type="PANTHER" id="PTHR34407:SF1">
    <property type="entry name" value="SGNH HYDROLASE-TYPE ESTERASE DOMAIN-CONTAINING PROTEIN"/>
    <property type="match status" value="1"/>
</dbReference>
<keyword evidence="2" id="KW-0472">Membrane</keyword>
<keyword evidence="4" id="KW-1185">Reference proteome</keyword>
<comment type="caution">
    <text evidence="3">The sequence shown here is derived from an EMBL/GenBank/DDBJ whole genome shotgun (WGS) entry which is preliminary data.</text>
</comment>
<sequence>MVSQQARSRAVGEEDLERHQEESLATLQTTQSFHQKSRSNRFSRSTAIIVCLVVANLVLIAQCLGIWDPARWTPLSAGRKTDADEPIPLDSILPAARGEVGDLSIFTKRRGTTALTEPSVSCDLCPEGDDFCMELGYHNIARSVVYEGTAGSHRAVLVLLTGISSQSLCIGSNERVHAFLRKLEQGKPVSVGVIGGSVSSGHGLGRETNTNEKNGPYNMHRQVFDWITTKYPHPDHKFTNGALPATGSLYFATCFGEHIPEDVDIIFVELAVNDVRHVTVQIEYEQLLRGLLDLPNQPAIVNMQVFGLLFDPISQGGDQHLGVANYYDTPVVSTRSLLLPMIFEDYREAEVFFSVDPKKPGAAWHDRVDERHFGWRGHSAMSNLTRIYLERQLCKMHALASLEEQGFAPRKSSLKWPSRRIIKEVPKMLLTNKYNRNNFVPKLQPQCLSTISEKHPLVPSESFGWTFWNWKEKRYLVGRVPGSKMSIPFKATLGDVKVYYQRSAKYGLGQADCWVDDDVKGKVRLDGYWKNDYSIVVSTMIRKEIPPGRHVLHCEVAEETSDTLSNGHEFRITSLTAL</sequence>
<keyword evidence="2" id="KW-1133">Transmembrane helix</keyword>
<organism evidence="3 4">
    <name type="scientific">Naganishia liquefaciens</name>
    <dbReference type="NCBI Taxonomy" id="104408"/>
    <lineage>
        <taxon>Eukaryota</taxon>
        <taxon>Fungi</taxon>
        <taxon>Dikarya</taxon>
        <taxon>Basidiomycota</taxon>
        <taxon>Agaricomycotina</taxon>
        <taxon>Tremellomycetes</taxon>
        <taxon>Filobasidiales</taxon>
        <taxon>Filobasidiaceae</taxon>
        <taxon>Naganishia</taxon>
    </lineage>
</organism>
<protein>
    <recommendedName>
        <fullName evidence="5">SGNH/GDSL hydrolase family protein</fullName>
    </recommendedName>
</protein>
<proteinExistence type="predicted"/>
<evidence type="ECO:0008006" key="5">
    <source>
        <dbReference type="Google" id="ProtNLM"/>
    </source>
</evidence>
<gene>
    <name evidence="3" type="ORF">NliqN6_1486</name>
</gene>
<dbReference type="EMBL" id="BLZA01000010">
    <property type="protein sequence ID" value="GHJ85084.1"/>
    <property type="molecule type" value="Genomic_DNA"/>
</dbReference>
<dbReference type="CDD" id="cd00229">
    <property type="entry name" value="SGNH_hydrolase"/>
    <property type="match status" value="1"/>
</dbReference>
<dbReference type="OrthoDB" id="544608at2759"/>
<keyword evidence="2" id="KW-0812">Transmembrane</keyword>
<evidence type="ECO:0000256" key="2">
    <source>
        <dbReference type="SAM" id="Phobius"/>
    </source>
</evidence>
<dbReference type="PANTHER" id="PTHR34407">
    <property type="entry name" value="EXPRESSED PROTEIN"/>
    <property type="match status" value="1"/>
</dbReference>